<gene>
    <name evidence="5" type="ORF">C0Q70_16209</name>
</gene>
<keyword evidence="1 3" id="KW-0328">Glycosyltransferase</keyword>
<comment type="similarity">
    <text evidence="3">Belongs to the glycosyltransferase 23 family.</text>
</comment>
<sequence length="354" mass="40697">MLHEATMCLLTAYATHRTLVLTANGWKFAPSTWDTFMMPLSSTCTTNDTRDMHPKNQTASDRVVELKTLIGEWNHSPAKFRPLAIPADLAKRLKAFHGDPPAWWVGQLVSFLLRPQPHLQQTIQTQGEKMKFKRPIVGIQIRRTDKINNEAALHSLEEYMKHVEEYYDLRQQHEDIKERRVFVATDDPSVTTEFPKKYPHYNISWVEGSANTASMKSRFSKDGLSTVIVDLHFLSMCDFVICRAVYELLQTRHGDASMKVYSLDSSVYYLTYYDIHYLRAVSNHEARFVGELSFQVGDYIDIESYLFSDKSRVLAGNLRNGSTFGINRRTGKRGLFPSYKAVDEIVEENMGAYD</sequence>
<evidence type="ECO:0000256" key="1">
    <source>
        <dbReference type="ARBA" id="ARBA00022676"/>
    </source>
</evidence>
<dbReference type="Gene3D" id="2.30.30.40">
    <property type="entry name" value="SH3 Domains"/>
    <property type="match status" value="1"/>
</dbReference>
<dbReference type="Gene3D" id="3.40.50.11350">
    <property type="match status" value="1"/>
</dbReference>
<dbReference type="OrthoDB" id="6435034at2759"/>
<keyword evidence="6" id="KW-1185">Reference proteome</keyword>
<dbReference type="STRING" id="400727.A0A2T7NP50"/>
<name>A0A2T7NP50_POMCA</name>
<evidence type="ECO:0000313" key="6">
    <source>
        <dbReference type="Proteomes" id="UP000245119"/>
    </source>
</evidence>
<dbReference type="AlphaFoldDB" id="A0A2T7NP50"/>
<proteinExistence type="inferred from homology"/>
<dbReference type="CDD" id="cd11300">
    <property type="entry name" value="Fut8_like"/>
    <property type="match status" value="1"/>
</dbReference>
<feature type="domain" description="GT23" evidence="4">
    <location>
        <begin position="1"/>
        <end position="263"/>
    </location>
</feature>
<protein>
    <recommendedName>
        <fullName evidence="4">GT23 domain-containing protein</fullName>
    </recommendedName>
</protein>
<reference evidence="5 6" key="1">
    <citation type="submission" date="2018-04" db="EMBL/GenBank/DDBJ databases">
        <title>The genome of golden apple snail Pomacea canaliculata provides insight into stress tolerance and invasive adaptation.</title>
        <authorList>
            <person name="Liu C."/>
            <person name="Liu B."/>
            <person name="Ren Y."/>
            <person name="Zhang Y."/>
            <person name="Wang H."/>
            <person name="Li S."/>
            <person name="Jiang F."/>
            <person name="Yin L."/>
            <person name="Zhang G."/>
            <person name="Qian W."/>
            <person name="Fan W."/>
        </authorList>
    </citation>
    <scope>NUCLEOTIDE SEQUENCE [LARGE SCALE GENOMIC DNA]</scope>
    <source>
        <strain evidence="5">SZHN2017</strain>
        <tissue evidence="5">Muscle</tissue>
    </source>
</reference>
<comment type="caution">
    <text evidence="5">The sequence shown here is derived from an EMBL/GenBank/DDBJ whole genome shotgun (WGS) entry which is preliminary data.</text>
</comment>
<dbReference type="InterPro" id="IPR045573">
    <property type="entry name" value="Fut8_N_cat"/>
</dbReference>
<evidence type="ECO:0000259" key="4">
    <source>
        <dbReference type="PROSITE" id="PS51659"/>
    </source>
</evidence>
<dbReference type="SUPFAM" id="SSF50044">
    <property type="entry name" value="SH3-domain"/>
    <property type="match status" value="1"/>
</dbReference>
<dbReference type="GO" id="GO:0006487">
    <property type="term" value="P:protein N-linked glycosylation"/>
    <property type="evidence" value="ECO:0007669"/>
    <property type="project" value="TreeGrafter"/>
</dbReference>
<dbReference type="PANTHER" id="PTHR13132:SF29">
    <property type="entry name" value="ALPHA-(1,6)-FUCOSYLTRANSFERASE"/>
    <property type="match status" value="1"/>
</dbReference>
<dbReference type="GO" id="GO:0046921">
    <property type="term" value="F:alpha-(1-&gt;6)-fucosyltransferase activity"/>
    <property type="evidence" value="ECO:0007669"/>
    <property type="project" value="TreeGrafter"/>
</dbReference>
<dbReference type="Pfam" id="PF19745">
    <property type="entry name" value="FUT8_N_cat"/>
    <property type="match status" value="1"/>
</dbReference>
<evidence type="ECO:0000256" key="2">
    <source>
        <dbReference type="ARBA" id="ARBA00022679"/>
    </source>
</evidence>
<accession>A0A2T7NP50</accession>
<dbReference type="PROSITE" id="PS51659">
    <property type="entry name" value="GT23"/>
    <property type="match status" value="1"/>
</dbReference>
<dbReference type="InterPro" id="IPR027350">
    <property type="entry name" value="GT23_dom"/>
</dbReference>
<dbReference type="PANTHER" id="PTHR13132">
    <property type="entry name" value="ALPHA- 1,6 -FUCOSYLTRANSFERASE"/>
    <property type="match status" value="1"/>
</dbReference>
<feature type="region of interest" description="Important for donor substrate binding" evidence="3">
    <location>
        <begin position="142"/>
        <end position="143"/>
    </location>
</feature>
<keyword evidence="2 3" id="KW-0808">Transferase</keyword>
<evidence type="ECO:0000256" key="3">
    <source>
        <dbReference type="PROSITE-ProRule" id="PRU00992"/>
    </source>
</evidence>
<dbReference type="EMBL" id="PZQS01000010">
    <property type="protein sequence ID" value="PVD22949.1"/>
    <property type="molecule type" value="Genomic_DNA"/>
</dbReference>
<dbReference type="InterPro" id="IPR036028">
    <property type="entry name" value="SH3-like_dom_sf"/>
</dbReference>
<organism evidence="5 6">
    <name type="scientific">Pomacea canaliculata</name>
    <name type="common">Golden apple snail</name>
    <dbReference type="NCBI Taxonomy" id="400727"/>
    <lineage>
        <taxon>Eukaryota</taxon>
        <taxon>Metazoa</taxon>
        <taxon>Spiralia</taxon>
        <taxon>Lophotrochozoa</taxon>
        <taxon>Mollusca</taxon>
        <taxon>Gastropoda</taxon>
        <taxon>Caenogastropoda</taxon>
        <taxon>Architaenioglossa</taxon>
        <taxon>Ampullarioidea</taxon>
        <taxon>Ampullariidae</taxon>
        <taxon>Pomacea</taxon>
    </lineage>
</organism>
<dbReference type="Proteomes" id="UP000245119">
    <property type="component" value="Linkage Group LG10"/>
</dbReference>
<evidence type="ECO:0000313" key="5">
    <source>
        <dbReference type="EMBL" id="PVD22949.1"/>
    </source>
</evidence>